<dbReference type="GO" id="GO:0004252">
    <property type="term" value="F:serine-type endopeptidase activity"/>
    <property type="evidence" value="ECO:0007669"/>
    <property type="project" value="InterPro"/>
</dbReference>
<dbReference type="SUPFAM" id="SSF54211">
    <property type="entry name" value="Ribosomal protein S5 domain 2-like"/>
    <property type="match status" value="1"/>
</dbReference>
<gene>
    <name evidence="3" type="ORF">APZ16_04095</name>
</gene>
<dbReference type="AlphaFoldDB" id="A0A147K145"/>
<evidence type="ECO:0000259" key="2">
    <source>
        <dbReference type="Pfam" id="PF05362"/>
    </source>
</evidence>
<dbReference type="InterPro" id="IPR014721">
    <property type="entry name" value="Ribsml_uS5_D2-typ_fold_subgr"/>
</dbReference>
<evidence type="ECO:0000313" key="4">
    <source>
        <dbReference type="Proteomes" id="UP000074294"/>
    </source>
</evidence>
<name>A0A147K145_HADYE</name>
<dbReference type="Gene3D" id="3.30.230.10">
    <property type="match status" value="1"/>
</dbReference>
<comment type="caution">
    <text evidence="3">The sequence shown here is derived from an EMBL/GenBank/DDBJ whole genome shotgun (WGS) entry which is preliminary data.</text>
</comment>
<dbReference type="Pfam" id="PF05362">
    <property type="entry name" value="Lon_C"/>
    <property type="match status" value="1"/>
</dbReference>
<dbReference type="GO" id="GO:0006508">
    <property type="term" value="P:proteolysis"/>
    <property type="evidence" value="ECO:0007669"/>
    <property type="project" value="InterPro"/>
</dbReference>
<dbReference type="InterPro" id="IPR027065">
    <property type="entry name" value="Lon_Prtase"/>
</dbReference>
<dbReference type="PRINTS" id="PR00830">
    <property type="entry name" value="ENDOLAPTASE"/>
</dbReference>
<dbReference type="EMBL" id="LQMQ01000005">
    <property type="protein sequence ID" value="KUO42481.1"/>
    <property type="molecule type" value="Genomic_DNA"/>
</dbReference>
<evidence type="ECO:0000256" key="1">
    <source>
        <dbReference type="ARBA" id="ARBA00004127"/>
    </source>
</evidence>
<dbReference type="GO" id="GO:0012505">
    <property type="term" value="C:endomembrane system"/>
    <property type="evidence" value="ECO:0007669"/>
    <property type="project" value="UniProtKB-SubCell"/>
</dbReference>
<evidence type="ECO:0000313" key="3">
    <source>
        <dbReference type="EMBL" id="KUO42481.1"/>
    </source>
</evidence>
<dbReference type="STRING" id="1776334.APZ16_04095"/>
<comment type="subcellular location">
    <subcellularLocation>
        <location evidence="1">Endomembrane system</location>
        <topology evidence="1">Multi-pass membrane protein</topology>
    </subcellularLocation>
</comment>
<proteinExistence type="predicted"/>
<accession>A0A147K145</accession>
<dbReference type="InterPro" id="IPR008269">
    <property type="entry name" value="Lon_proteolytic"/>
</dbReference>
<dbReference type="PANTHER" id="PTHR10046">
    <property type="entry name" value="ATP DEPENDENT LON PROTEASE FAMILY MEMBER"/>
    <property type="match status" value="1"/>
</dbReference>
<feature type="domain" description="Lon proteolytic" evidence="2">
    <location>
        <begin position="137"/>
        <end position="200"/>
    </location>
</feature>
<reference evidence="3 4" key="1">
    <citation type="journal article" date="2016" name="Nat. Microbiol.">
        <title>Genomic inference of the metabolism of cosmopolitan subsurface Archaea, Hadesarchaea.</title>
        <authorList>
            <person name="Baker B.J."/>
            <person name="Saw J.H."/>
            <person name="Lind A.E."/>
            <person name="Lazar C.S."/>
            <person name="Hinrichs K.-U."/>
            <person name="Teske A.P."/>
            <person name="Ettema T.J."/>
        </authorList>
    </citation>
    <scope>NUCLEOTIDE SEQUENCE [LARGE SCALE GENOMIC DNA]</scope>
</reference>
<sequence length="257" mass="27172">MRKNRKTTWIIVLVAASAFLAGTLFGSAITNIWPAQGTQAHVMALENSKSASIDIVAVSSSETGALLNLNVEVRPGSGEIYVNTAPLVEADFQYAQWIAVKVAAEYLQLPIDDDGVGIKGLDIIFSVSSNEPIQLVGGPSAGAAMTVLTIAVLDNKQVKNNIVITGEINEDGSIGKVGGLVAKLEAAEAGGKDLFLVPPGQSKVTVYSQVAQKVGPFTRILLVPTVIDLNQYAENMGWRIKVQEVATIQEAVALMLE</sequence>
<dbReference type="Proteomes" id="UP000074294">
    <property type="component" value="Unassembled WGS sequence"/>
</dbReference>
<organism evidence="3 4">
    <name type="scientific">Hadarchaeum yellowstonense</name>
    <dbReference type="NCBI Taxonomy" id="1776334"/>
    <lineage>
        <taxon>Archaea</taxon>
        <taxon>Methanobacteriati</taxon>
        <taxon>Candidatus Hadarchaeota</taxon>
        <taxon>Candidatus Hadarchaeia</taxon>
        <taxon>Candidatus Hadarchaeales</taxon>
        <taxon>Candidatus Hadarchaeaceae</taxon>
        <taxon>Candidatus Hadarchaeum</taxon>
    </lineage>
</organism>
<dbReference type="GO" id="GO:0030163">
    <property type="term" value="P:protein catabolic process"/>
    <property type="evidence" value="ECO:0007669"/>
    <property type="project" value="InterPro"/>
</dbReference>
<dbReference type="GO" id="GO:0005524">
    <property type="term" value="F:ATP binding"/>
    <property type="evidence" value="ECO:0007669"/>
    <property type="project" value="InterPro"/>
</dbReference>
<dbReference type="GO" id="GO:0004176">
    <property type="term" value="F:ATP-dependent peptidase activity"/>
    <property type="evidence" value="ECO:0007669"/>
    <property type="project" value="InterPro"/>
</dbReference>
<dbReference type="InterPro" id="IPR020568">
    <property type="entry name" value="Ribosomal_Su5_D2-typ_SF"/>
</dbReference>
<protein>
    <recommendedName>
        <fullName evidence="2">Lon proteolytic domain-containing protein</fullName>
    </recommendedName>
</protein>